<comment type="caution">
    <text evidence="1">The sequence shown here is derived from an EMBL/GenBank/DDBJ whole genome shotgun (WGS) entry which is preliminary data.</text>
</comment>
<accession>A0ACB0YZ57</accession>
<dbReference type="EMBL" id="CAVMJV010000021">
    <property type="protein sequence ID" value="CAK5070240.1"/>
    <property type="molecule type" value="Genomic_DNA"/>
</dbReference>
<sequence length="117" mass="13174">MTTVGYGDVVPATTMGKIIASAAIMSGVLVLALPITIIVDNFIKVAQEEQQTEQFKAELLAMEEQERQLQQEQEQRRLKFNQSQKEILINNREENRGNNEDNQLISGKQPLIFVSNA</sequence>
<keyword evidence="2" id="KW-1185">Reference proteome</keyword>
<proteinExistence type="predicted"/>
<gene>
    <name evidence="1" type="ORF">MENTE1834_LOCUS18578</name>
</gene>
<evidence type="ECO:0000313" key="1">
    <source>
        <dbReference type="EMBL" id="CAK5070240.1"/>
    </source>
</evidence>
<name>A0ACB0YZ57_MELEN</name>
<protein>
    <submittedName>
        <fullName evidence="1">Uncharacterized protein</fullName>
    </submittedName>
</protein>
<dbReference type="Proteomes" id="UP001497535">
    <property type="component" value="Unassembled WGS sequence"/>
</dbReference>
<reference evidence="1" key="1">
    <citation type="submission" date="2023-11" db="EMBL/GenBank/DDBJ databases">
        <authorList>
            <person name="Poullet M."/>
        </authorList>
    </citation>
    <scope>NUCLEOTIDE SEQUENCE</scope>
    <source>
        <strain evidence="1">E1834</strain>
    </source>
</reference>
<organism evidence="1 2">
    <name type="scientific">Meloidogyne enterolobii</name>
    <name type="common">Root-knot nematode worm</name>
    <name type="synonym">Meloidogyne mayaguensis</name>
    <dbReference type="NCBI Taxonomy" id="390850"/>
    <lineage>
        <taxon>Eukaryota</taxon>
        <taxon>Metazoa</taxon>
        <taxon>Ecdysozoa</taxon>
        <taxon>Nematoda</taxon>
        <taxon>Chromadorea</taxon>
        <taxon>Rhabditida</taxon>
        <taxon>Tylenchina</taxon>
        <taxon>Tylenchomorpha</taxon>
        <taxon>Tylenchoidea</taxon>
        <taxon>Meloidogynidae</taxon>
        <taxon>Meloidogyninae</taxon>
        <taxon>Meloidogyne</taxon>
    </lineage>
</organism>
<evidence type="ECO:0000313" key="2">
    <source>
        <dbReference type="Proteomes" id="UP001497535"/>
    </source>
</evidence>